<protein>
    <submittedName>
        <fullName evidence="7">Major Facilitator Superfamily protein</fullName>
    </submittedName>
</protein>
<dbReference type="RefSeq" id="WP_072943108.1">
    <property type="nucleotide sequence ID" value="NZ_CP070609.1"/>
</dbReference>
<dbReference type="EMBL" id="FNSV01000005">
    <property type="protein sequence ID" value="SEC42529.1"/>
    <property type="molecule type" value="Genomic_DNA"/>
</dbReference>
<evidence type="ECO:0000256" key="5">
    <source>
        <dbReference type="ARBA" id="ARBA00023136"/>
    </source>
</evidence>
<dbReference type="Proteomes" id="UP000183561">
    <property type="component" value="Unassembled WGS sequence"/>
</dbReference>
<dbReference type="InterPro" id="IPR011701">
    <property type="entry name" value="MFS"/>
</dbReference>
<keyword evidence="3" id="KW-0812">Transmembrane</keyword>
<evidence type="ECO:0000313" key="8">
    <source>
        <dbReference type="Proteomes" id="UP000183561"/>
    </source>
</evidence>
<evidence type="ECO:0000256" key="3">
    <source>
        <dbReference type="ARBA" id="ARBA00022692"/>
    </source>
</evidence>
<dbReference type="OrthoDB" id="4484751at2"/>
<comment type="subcellular location">
    <subcellularLocation>
        <location evidence="1">Cell membrane</location>
        <topology evidence="1">Multi-pass membrane protein</topology>
    </subcellularLocation>
</comment>
<keyword evidence="2" id="KW-0813">Transport</keyword>
<evidence type="ECO:0000256" key="1">
    <source>
        <dbReference type="ARBA" id="ARBA00004651"/>
    </source>
</evidence>
<keyword evidence="4" id="KW-1133">Transmembrane helix</keyword>
<dbReference type="GO" id="GO:0005886">
    <property type="term" value="C:plasma membrane"/>
    <property type="evidence" value="ECO:0007669"/>
    <property type="project" value="UniProtKB-SubCell"/>
</dbReference>
<dbReference type="Gene3D" id="1.20.1720.10">
    <property type="entry name" value="Multidrug resistance protein D"/>
    <property type="match status" value="1"/>
</dbReference>
<dbReference type="InterPro" id="IPR036259">
    <property type="entry name" value="MFS_trans_sf"/>
</dbReference>
<proteinExistence type="predicted"/>
<evidence type="ECO:0000259" key="6">
    <source>
        <dbReference type="PROSITE" id="PS50850"/>
    </source>
</evidence>
<evidence type="ECO:0000256" key="4">
    <source>
        <dbReference type="ARBA" id="ARBA00022989"/>
    </source>
</evidence>
<gene>
    <name evidence="7" type="ORF">SAMN04490239_4045</name>
</gene>
<accession>A0A1H4SEG4</accession>
<dbReference type="PROSITE" id="PS50850">
    <property type="entry name" value="MFS"/>
    <property type="match status" value="1"/>
</dbReference>
<dbReference type="Gene3D" id="1.20.1250.20">
    <property type="entry name" value="MFS general substrate transporter like domains"/>
    <property type="match status" value="1"/>
</dbReference>
<reference evidence="8" key="1">
    <citation type="submission" date="2016-10" db="EMBL/GenBank/DDBJ databases">
        <authorList>
            <person name="Varghese N."/>
            <person name="Submissions S."/>
        </authorList>
    </citation>
    <scope>NUCLEOTIDE SEQUENCE [LARGE SCALE GENOMIC DNA]</scope>
    <source>
        <strain evidence="8">DSM 44498</strain>
    </source>
</reference>
<dbReference type="PANTHER" id="PTHR42718">
    <property type="entry name" value="MAJOR FACILITATOR SUPERFAMILY MULTIDRUG TRANSPORTER MFSC"/>
    <property type="match status" value="1"/>
</dbReference>
<keyword evidence="5" id="KW-0472">Membrane</keyword>
<dbReference type="Pfam" id="PF07690">
    <property type="entry name" value="MFS_1"/>
    <property type="match status" value="1"/>
</dbReference>
<dbReference type="SUPFAM" id="SSF103473">
    <property type="entry name" value="MFS general substrate transporter"/>
    <property type="match status" value="1"/>
</dbReference>
<evidence type="ECO:0000256" key="2">
    <source>
        <dbReference type="ARBA" id="ARBA00022448"/>
    </source>
</evidence>
<dbReference type="AlphaFoldDB" id="A0A1H4SEG4"/>
<name>A0A1H4SEG4_9NOCA</name>
<keyword evidence="8" id="KW-1185">Reference proteome</keyword>
<evidence type="ECO:0000313" key="7">
    <source>
        <dbReference type="EMBL" id="SEC42529.1"/>
    </source>
</evidence>
<sequence length="491" mass="49193">MGALRSPIPTGSGSDRRLGAAAGFVGFLFAMELSSGFLQAWFSPVLSAIGEKYSVGPADLNWVQTSYLLATAVLVPVLAKMGDQYGHKRMLVVATAMVTVGSVVSALAPTYGIFILGRAITGALAAFLPLEFAIVRERAGEQSGKAIGLLVGGLTLGASVGVVLSGVLASFLNLTVLLLVPAALMAIALVVVVFFVPETTARTSGRLDWAGAILLGAGLAFALFAISTGNRFGWTSGPVLGGLLLGGTLLALWVVLERRVSSPLVDFAMLSGRAGVGLPILLAALFGAQLFGSQTPIALFVGTDPAAAGFGLGLSSSLIGLVLVFASIAAFAGTFAGPRLGARVGDVTAVIVGAVTAALGYALLTVLHSDTVSVLVWLVVSGLGNGIIISALPNVVVARAPRDSVGIASGLYNSARTVAGAIAGASFTAVMSGFTATLDGGSVITSEAGYQAVWVICGLLSLAVAGLAVVTRGPAADRTAPTVTAVAPAEA</sequence>
<dbReference type="GO" id="GO:0022857">
    <property type="term" value="F:transmembrane transporter activity"/>
    <property type="evidence" value="ECO:0007669"/>
    <property type="project" value="InterPro"/>
</dbReference>
<organism evidence="7 8">
    <name type="scientific">Rhodococcus koreensis</name>
    <dbReference type="NCBI Taxonomy" id="99653"/>
    <lineage>
        <taxon>Bacteria</taxon>
        <taxon>Bacillati</taxon>
        <taxon>Actinomycetota</taxon>
        <taxon>Actinomycetes</taxon>
        <taxon>Mycobacteriales</taxon>
        <taxon>Nocardiaceae</taxon>
        <taxon>Rhodococcus</taxon>
    </lineage>
</organism>
<dbReference type="InterPro" id="IPR020846">
    <property type="entry name" value="MFS_dom"/>
</dbReference>
<dbReference type="PANTHER" id="PTHR42718:SF9">
    <property type="entry name" value="MAJOR FACILITATOR SUPERFAMILY MULTIDRUG TRANSPORTER MFSC"/>
    <property type="match status" value="1"/>
</dbReference>
<feature type="domain" description="Major facilitator superfamily (MFS) profile" evidence="6">
    <location>
        <begin position="18"/>
        <end position="476"/>
    </location>
</feature>